<name>A0A955I730_9BACT</name>
<gene>
    <name evidence="1" type="ORF">KC675_02095</name>
</gene>
<evidence type="ECO:0000313" key="1">
    <source>
        <dbReference type="EMBL" id="MCA9379950.1"/>
    </source>
</evidence>
<evidence type="ECO:0000313" key="2">
    <source>
        <dbReference type="Proteomes" id="UP000745577"/>
    </source>
</evidence>
<reference evidence="1" key="2">
    <citation type="journal article" date="2021" name="Microbiome">
        <title>Successional dynamics and alternative stable states in a saline activated sludge microbial community over 9 years.</title>
        <authorList>
            <person name="Wang Y."/>
            <person name="Ye J."/>
            <person name="Ju F."/>
            <person name="Liu L."/>
            <person name="Boyd J.A."/>
            <person name="Deng Y."/>
            <person name="Parks D.H."/>
            <person name="Jiang X."/>
            <person name="Yin X."/>
            <person name="Woodcroft B.J."/>
            <person name="Tyson G.W."/>
            <person name="Hugenholtz P."/>
            <person name="Polz M.F."/>
            <person name="Zhang T."/>
        </authorList>
    </citation>
    <scope>NUCLEOTIDE SEQUENCE</scope>
    <source>
        <strain evidence="1">HKST-UBA15</strain>
    </source>
</reference>
<organism evidence="1 2">
    <name type="scientific">Candidatus Dojkabacteria bacterium</name>
    <dbReference type="NCBI Taxonomy" id="2099670"/>
    <lineage>
        <taxon>Bacteria</taxon>
        <taxon>Candidatus Dojkabacteria</taxon>
    </lineage>
</organism>
<dbReference type="EMBL" id="JAGQLL010000019">
    <property type="protein sequence ID" value="MCA9379950.1"/>
    <property type="molecule type" value="Genomic_DNA"/>
</dbReference>
<accession>A0A955I730</accession>
<reference evidence="1" key="1">
    <citation type="submission" date="2020-04" db="EMBL/GenBank/DDBJ databases">
        <authorList>
            <person name="Zhang T."/>
        </authorList>
    </citation>
    <scope>NUCLEOTIDE SEQUENCE</scope>
    <source>
        <strain evidence="1">HKST-UBA15</strain>
    </source>
</reference>
<proteinExistence type="predicted"/>
<dbReference type="Proteomes" id="UP000745577">
    <property type="component" value="Unassembled WGS sequence"/>
</dbReference>
<comment type="caution">
    <text evidence="1">The sequence shown here is derived from an EMBL/GenBank/DDBJ whole genome shotgun (WGS) entry which is preliminary data.</text>
</comment>
<protein>
    <submittedName>
        <fullName evidence="1">Uncharacterized protein</fullName>
    </submittedName>
</protein>
<sequence>MVDNETQEILRSNNYRLFLGSELDRLFIEDSPIVENLITLYQNVFGHHPWNEWATKTNSDGSLSTIGLDEFSLLDERQKLEFSPYYPAEELRARFVTELTGEEHNPFLLIRMEEESNSIVSATYGSKSSQANLIARIGHANYAGDNSWGNHAQTIARRLSQKLGDLEPLYIDETLIRPDRQGVKADTFQHFEALYQVIGRVYRQEGIGTPIFYRTLRNSNMGKITRKYISAGLVEEIHSHPIADNEIIFLAGTIPDQLITYLLQKPDIFSSLFPS</sequence>
<dbReference type="AlphaFoldDB" id="A0A955I730"/>